<proteinExistence type="predicted"/>
<keyword evidence="1" id="KW-0319">Glycerol metabolism</keyword>
<dbReference type="Proteomes" id="UP000256485">
    <property type="component" value="Unassembled WGS sequence"/>
</dbReference>
<dbReference type="PANTHER" id="PTHR30136:SF24">
    <property type="entry name" value="HTH-TYPE TRANSCRIPTIONAL REPRESSOR ALLR"/>
    <property type="match status" value="1"/>
</dbReference>
<keyword evidence="3" id="KW-0238">DNA-binding</keyword>
<evidence type="ECO:0000313" key="10">
    <source>
        <dbReference type="Proteomes" id="UP000256485"/>
    </source>
</evidence>
<feature type="domain" description="HTH iclR-type" evidence="7">
    <location>
        <begin position="14"/>
        <end position="76"/>
    </location>
</feature>
<feature type="domain" description="IclR-ED" evidence="8">
    <location>
        <begin position="70"/>
        <end position="256"/>
    </location>
</feature>
<dbReference type="GO" id="GO:0003677">
    <property type="term" value="F:DNA binding"/>
    <property type="evidence" value="ECO:0007669"/>
    <property type="project" value="UniProtKB-KW"/>
</dbReference>
<dbReference type="SUPFAM" id="SSF55781">
    <property type="entry name" value="GAF domain-like"/>
    <property type="match status" value="1"/>
</dbReference>
<evidence type="ECO:0000313" key="9">
    <source>
        <dbReference type="EMBL" id="REF35308.1"/>
    </source>
</evidence>
<dbReference type="Pfam" id="PF09339">
    <property type="entry name" value="HTH_IclR"/>
    <property type="match status" value="1"/>
</dbReference>
<keyword evidence="2" id="KW-0805">Transcription regulation</keyword>
<dbReference type="InterPro" id="IPR014757">
    <property type="entry name" value="Tscrpt_reg_IclR_C"/>
</dbReference>
<dbReference type="Gene3D" id="3.30.450.40">
    <property type="match status" value="1"/>
</dbReference>
<sequence length="258" mass="28049">MTRTLTAESSAYPLRAVDRVCDILDILANSADGVSLSEVAESTGLPKSSTFRYLSALAARRYVERDPESGTYRLGVAFRPQHTRVLDQLTDLARPALEKLRDQLEETTNLAVLDGASVSYAVVAESPHMMRLAARVGQRGYVHATGLGKAMCATMPDDRVLSILAAADMPRLTDATIVDPEEYLRELEKVRSTGYAVDDNENQPSGRCVAVAIDGVGFPAAISVSAPAHRLPLENADRVARQLRKLARSLSRQLSGRR</sequence>
<comment type="caution">
    <text evidence="9">The sequence shown here is derived from an EMBL/GenBank/DDBJ whole genome shotgun (WGS) entry which is preliminary data.</text>
</comment>
<dbReference type="PANTHER" id="PTHR30136">
    <property type="entry name" value="HELIX-TURN-HELIX TRANSCRIPTIONAL REGULATOR, ICLR FAMILY"/>
    <property type="match status" value="1"/>
</dbReference>
<dbReference type="InterPro" id="IPR036390">
    <property type="entry name" value="WH_DNA-bd_sf"/>
</dbReference>
<evidence type="ECO:0000256" key="1">
    <source>
        <dbReference type="ARBA" id="ARBA00022798"/>
    </source>
</evidence>
<evidence type="ECO:0000256" key="6">
    <source>
        <dbReference type="ARBA" id="ARBA00070406"/>
    </source>
</evidence>
<dbReference type="GO" id="GO:0006071">
    <property type="term" value="P:glycerol metabolic process"/>
    <property type="evidence" value="ECO:0007669"/>
    <property type="project" value="UniProtKB-KW"/>
</dbReference>
<evidence type="ECO:0000259" key="7">
    <source>
        <dbReference type="PROSITE" id="PS51077"/>
    </source>
</evidence>
<dbReference type="InterPro" id="IPR050707">
    <property type="entry name" value="HTH_MetabolicPath_Reg"/>
</dbReference>
<accession>A0A3D9V0M3</accession>
<dbReference type="SMART" id="SM00346">
    <property type="entry name" value="HTH_ICLR"/>
    <property type="match status" value="1"/>
</dbReference>
<reference evidence="9 10" key="1">
    <citation type="submission" date="2018-08" db="EMBL/GenBank/DDBJ databases">
        <title>Sequencing the genomes of 1000 actinobacteria strains.</title>
        <authorList>
            <person name="Klenk H.-P."/>
        </authorList>
    </citation>
    <scope>NUCLEOTIDE SEQUENCE [LARGE SCALE GENOMIC DNA]</scope>
    <source>
        <strain evidence="9 10">DSM 22891</strain>
    </source>
</reference>
<dbReference type="InterPro" id="IPR005471">
    <property type="entry name" value="Tscrpt_reg_IclR_N"/>
</dbReference>
<dbReference type="Gene3D" id="1.10.10.10">
    <property type="entry name" value="Winged helix-like DNA-binding domain superfamily/Winged helix DNA-binding domain"/>
    <property type="match status" value="1"/>
</dbReference>
<name>A0A3D9V0M3_THECX</name>
<comment type="function">
    <text evidence="5">May be an activator protein for the gylABX operon.</text>
</comment>
<evidence type="ECO:0000259" key="8">
    <source>
        <dbReference type="PROSITE" id="PS51078"/>
    </source>
</evidence>
<dbReference type="AlphaFoldDB" id="A0A3D9V0M3"/>
<dbReference type="PROSITE" id="PS51077">
    <property type="entry name" value="HTH_ICLR"/>
    <property type="match status" value="1"/>
</dbReference>
<dbReference type="InterPro" id="IPR029016">
    <property type="entry name" value="GAF-like_dom_sf"/>
</dbReference>
<dbReference type="EMBL" id="QTUC01000001">
    <property type="protein sequence ID" value="REF35308.1"/>
    <property type="molecule type" value="Genomic_DNA"/>
</dbReference>
<protein>
    <recommendedName>
        <fullName evidence="6">Glycerol operon regulatory protein</fullName>
    </recommendedName>
</protein>
<evidence type="ECO:0000256" key="4">
    <source>
        <dbReference type="ARBA" id="ARBA00023163"/>
    </source>
</evidence>
<dbReference type="GO" id="GO:0045892">
    <property type="term" value="P:negative regulation of DNA-templated transcription"/>
    <property type="evidence" value="ECO:0007669"/>
    <property type="project" value="TreeGrafter"/>
</dbReference>
<dbReference type="FunFam" id="1.10.10.10:FF:000056">
    <property type="entry name" value="IclR family transcriptional regulator"/>
    <property type="match status" value="1"/>
</dbReference>
<evidence type="ECO:0000256" key="3">
    <source>
        <dbReference type="ARBA" id="ARBA00023125"/>
    </source>
</evidence>
<dbReference type="OrthoDB" id="8479143at2"/>
<dbReference type="Pfam" id="PF01614">
    <property type="entry name" value="IclR_C"/>
    <property type="match status" value="1"/>
</dbReference>
<evidence type="ECO:0000256" key="5">
    <source>
        <dbReference type="ARBA" id="ARBA00058938"/>
    </source>
</evidence>
<gene>
    <name evidence="9" type="ORF">DFJ64_0684</name>
</gene>
<keyword evidence="10" id="KW-1185">Reference proteome</keyword>
<dbReference type="InterPro" id="IPR036388">
    <property type="entry name" value="WH-like_DNA-bd_sf"/>
</dbReference>
<dbReference type="RefSeq" id="WP_115849119.1">
    <property type="nucleotide sequence ID" value="NZ_QTUC01000001.1"/>
</dbReference>
<organism evidence="9 10">
    <name type="scientific">Thermasporomyces composti</name>
    <dbReference type="NCBI Taxonomy" id="696763"/>
    <lineage>
        <taxon>Bacteria</taxon>
        <taxon>Bacillati</taxon>
        <taxon>Actinomycetota</taxon>
        <taxon>Actinomycetes</taxon>
        <taxon>Propionibacteriales</taxon>
        <taxon>Nocardioidaceae</taxon>
        <taxon>Thermasporomyces</taxon>
    </lineage>
</organism>
<evidence type="ECO:0000256" key="2">
    <source>
        <dbReference type="ARBA" id="ARBA00023015"/>
    </source>
</evidence>
<keyword evidence="4" id="KW-0804">Transcription</keyword>
<dbReference type="GO" id="GO:0003700">
    <property type="term" value="F:DNA-binding transcription factor activity"/>
    <property type="evidence" value="ECO:0007669"/>
    <property type="project" value="TreeGrafter"/>
</dbReference>
<dbReference type="SUPFAM" id="SSF46785">
    <property type="entry name" value="Winged helix' DNA-binding domain"/>
    <property type="match status" value="1"/>
</dbReference>
<dbReference type="PROSITE" id="PS51078">
    <property type="entry name" value="ICLR_ED"/>
    <property type="match status" value="1"/>
</dbReference>